<dbReference type="InterPro" id="IPR050463">
    <property type="entry name" value="Gfo/Idh/MocA_oxidrdct_glycsds"/>
</dbReference>
<keyword evidence="4" id="KW-0520">NAD</keyword>
<dbReference type="EMBL" id="AWSV01000175">
    <property type="protein sequence ID" value="ERI81079.1"/>
    <property type="molecule type" value="Genomic_DNA"/>
</dbReference>
<dbReference type="AlphaFoldDB" id="U2BSD8"/>
<dbReference type="SUPFAM" id="SSF51735">
    <property type="entry name" value="NAD(P)-binding Rossmann-fold domains"/>
    <property type="match status" value="1"/>
</dbReference>
<comment type="cofactor">
    <cofactor evidence="1">
        <name>NAD(+)</name>
        <dbReference type="ChEBI" id="CHEBI:57540"/>
    </cofactor>
</comment>
<comment type="similarity">
    <text evidence="2">Belongs to the Gfo/Idh/MocA family. Glycosyl hydrolase 109 subfamily.</text>
</comment>
<reference evidence="8 9" key="1">
    <citation type="submission" date="2013-08" db="EMBL/GenBank/DDBJ databases">
        <authorList>
            <person name="Weinstock G."/>
            <person name="Sodergren E."/>
            <person name="Wylie T."/>
            <person name="Fulton L."/>
            <person name="Fulton R."/>
            <person name="Fronick C."/>
            <person name="O'Laughlin M."/>
            <person name="Godfrey J."/>
            <person name="Miner T."/>
            <person name="Herter B."/>
            <person name="Appelbaum E."/>
            <person name="Cordes M."/>
            <person name="Lek S."/>
            <person name="Wollam A."/>
            <person name="Pepin K.H."/>
            <person name="Palsikar V.B."/>
            <person name="Mitreva M."/>
            <person name="Wilson R.K."/>
        </authorList>
    </citation>
    <scope>NUCLEOTIDE SEQUENCE [LARGE SCALE GENOMIC DNA]</scope>
    <source>
        <strain evidence="8 9">F0041</strain>
    </source>
</reference>
<comment type="caution">
    <text evidence="8">The sequence shown here is derived from an EMBL/GenBank/DDBJ whole genome shotgun (WGS) entry which is preliminary data.</text>
</comment>
<dbReference type="PATRIC" id="fig|1321819.3.peg.3197"/>
<evidence type="ECO:0000259" key="6">
    <source>
        <dbReference type="Pfam" id="PF01408"/>
    </source>
</evidence>
<evidence type="ECO:0000256" key="5">
    <source>
        <dbReference type="ARBA" id="ARBA00023295"/>
    </source>
</evidence>
<dbReference type="InterPro" id="IPR036291">
    <property type="entry name" value="NAD(P)-bd_dom_sf"/>
</dbReference>
<evidence type="ECO:0000313" key="8">
    <source>
        <dbReference type="EMBL" id="ERI81079.1"/>
    </source>
</evidence>
<evidence type="ECO:0000256" key="1">
    <source>
        <dbReference type="ARBA" id="ARBA00001911"/>
    </source>
</evidence>
<sequence length="426" mass="48033">MKNDTNPKHVLRLSHPPIPTVRIGFIGLGNRGLLTLQRYLQIEGVEIKALCEIREGNLSKAQRILAENNRPKAVGYAGTEGWKRLCEEADLDIVFICTDWLTHTPIAVYAMLHGKHVAIEVPAAMSVAECWELVDTAEKTRRHCMMLENCCYDPFALMTLNMEQQGVFGEIMHVEGAYIHDLRELYFTDESEGGYHNHWGKKYSIEHTGNPYPTHGLGPLCQLLHIHRGDRMEFLVSLSTRQAGMSAYAARRFGSDSPEARQKYLLGDVNTTLIQTQKKKSIMLQYDVVTPRPYSRLHTVCGTSAFAQKYPAPCITLDPEGSSPLERKALEEFIERYRHPFAATIGAEAKQKGIANEMNYMMDYRLIYCLRNGLPLDMDVYDAAEWSCITELSEQSVLQGSIPVAIPDFTRGAIGPENTHKSSHND</sequence>
<gene>
    <name evidence="8" type="ORF">HMPREF1981_03469</name>
</gene>
<dbReference type="Gene3D" id="3.30.360.10">
    <property type="entry name" value="Dihydrodipicolinate Reductase, domain 2"/>
    <property type="match status" value="1"/>
</dbReference>
<dbReference type="InterPro" id="IPR049303">
    <property type="entry name" value="Glyco_hydro_109_C"/>
</dbReference>
<dbReference type="HOGENOM" id="CLU_046965_0_0_10"/>
<feature type="domain" description="Gfo/Idh/MocA-like oxidoreductase N-terminal" evidence="6">
    <location>
        <begin position="21"/>
        <end position="146"/>
    </location>
</feature>
<dbReference type="OrthoDB" id="9771072at2"/>
<keyword evidence="3" id="KW-0378">Hydrolase</keyword>
<feature type="domain" description="Glycosyl hydrolase 109 C-terminal" evidence="7">
    <location>
        <begin position="157"/>
        <end position="311"/>
    </location>
</feature>
<organism evidence="8 9">
    <name type="scientific">Bacteroides pyogenes F0041</name>
    <dbReference type="NCBI Taxonomy" id="1321819"/>
    <lineage>
        <taxon>Bacteria</taxon>
        <taxon>Pseudomonadati</taxon>
        <taxon>Bacteroidota</taxon>
        <taxon>Bacteroidia</taxon>
        <taxon>Bacteroidales</taxon>
        <taxon>Bacteroidaceae</taxon>
        <taxon>Bacteroides</taxon>
    </lineage>
</organism>
<dbReference type="GO" id="GO:0000166">
    <property type="term" value="F:nucleotide binding"/>
    <property type="evidence" value="ECO:0007669"/>
    <property type="project" value="InterPro"/>
</dbReference>
<evidence type="ECO:0000259" key="7">
    <source>
        <dbReference type="Pfam" id="PF21252"/>
    </source>
</evidence>
<proteinExistence type="inferred from homology"/>
<name>U2BSD8_9BACE</name>
<dbReference type="PANTHER" id="PTHR43818">
    <property type="entry name" value="BCDNA.GH03377"/>
    <property type="match status" value="1"/>
</dbReference>
<dbReference type="Pfam" id="PF01408">
    <property type="entry name" value="GFO_IDH_MocA"/>
    <property type="match status" value="1"/>
</dbReference>
<protein>
    <submittedName>
        <fullName evidence="8">Oxidoreductase, NAD-binding domain protein</fullName>
    </submittedName>
</protein>
<evidence type="ECO:0000256" key="2">
    <source>
        <dbReference type="ARBA" id="ARBA00009329"/>
    </source>
</evidence>
<evidence type="ECO:0000256" key="3">
    <source>
        <dbReference type="ARBA" id="ARBA00022801"/>
    </source>
</evidence>
<evidence type="ECO:0000313" key="9">
    <source>
        <dbReference type="Proteomes" id="UP000016496"/>
    </source>
</evidence>
<evidence type="ECO:0000256" key="4">
    <source>
        <dbReference type="ARBA" id="ARBA00023027"/>
    </source>
</evidence>
<dbReference type="GO" id="GO:0016798">
    <property type="term" value="F:hydrolase activity, acting on glycosyl bonds"/>
    <property type="evidence" value="ECO:0007669"/>
    <property type="project" value="UniProtKB-KW"/>
</dbReference>
<dbReference type="InterPro" id="IPR000683">
    <property type="entry name" value="Gfo/Idh/MocA-like_OxRdtase_N"/>
</dbReference>
<dbReference type="Proteomes" id="UP000016496">
    <property type="component" value="Unassembled WGS sequence"/>
</dbReference>
<accession>U2BSD8</accession>
<keyword evidence="5" id="KW-0326">Glycosidase</keyword>
<dbReference type="RefSeq" id="WP_021647274.1">
    <property type="nucleotide sequence ID" value="NZ_KE993167.1"/>
</dbReference>
<dbReference type="Gene3D" id="3.40.50.720">
    <property type="entry name" value="NAD(P)-binding Rossmann-like Domain"/>
    <property type="match status" value="1"/>
</dbReference>
<dbReference type="Pfam" id="PF21252">
    <property type="entry name" value="Glyco_hydro_109_C"/>
    <property type="match status" value="1"/>
</dbReference>
<dbReference type="PANTHER" id="PTHR43818:SF1">
    <property type="entry name" value="GLYCOSYL HYDROLASE FAMILY 109 PROTEIN"/>
    <property type="match status" value="1"/>
</dbReference>